<dbReference type="Proteomes" id="UP000886607">
    <property type="component" value="Unassembled WGS sequence"/>
</dbReference>
<name>A0AAN4UBS9_9ENTE</name>
<proteinExistence type="predicted"/>
<dbReference type="SUPFAM" id="SSF56784">
    <property type="entry name" value="HAD-like"/>
    <property type="match status" value="1"/>
</dbReference>
<dbReference type="PANTHER" id="PTHR10000">
    <property type="entry name" value="PHOSPHOSERINE PHOSPHATASE"/>
    <property type="match status" value="1"/>
</dbReference>
<keyword evidence="2" id="KW-0378">Hydrolase</keyword>
<dbReference type="SFLD" id="SFLDS00003">
    <property type="entry name" value="Haloacid_Dehalogenase"/>
    <property type="match status" value="1"/>
</dbReference>
<dbReference type="PROSITE" id="PS01228">
    <property type="entry name" value="COF_1"/>
    <property type="match status" value="1"/>
</dbReference>
<dbReference type="InterPro" id="IPR006379">
    <property type="entry name" value="HAD-SF_hydro_IIB"/>
</dbReference>
<dbReference type="Proteomes" id="UP000886597">
    <property type="component" value="Unassembled WGS sequence"/>
</dbReference>
<protein>
    <submittedName>
        <fullName evidence="2">HAD family hydrolase</fullName>
    </submittedName>
</protein>
<evidence type="ECO:0000313" key="3">
    <source>
        <dbReference type="Proteomes" id="UP000886597"/>
    </source>
</evidence>
<reference evidence="2" key="2">
    <citation type="journal article" date="2020" name="Int. Dairy J.">
        <title>Lactic acid bacterial diversity in Brie cheese focusing on salt concentration and pH of isolation medium and characterisation of halophilic and alkaliphilic lactic acid bacterial isolates.</title>
        <authorList>
            <person name="Unno R."/>
            <person name="Matsutani M."/>
            <person name="Suzuki T."/>
            <person name="Kodama K."/>
            <person name="Matsushita H."/>
            <person name="Yamasato K."/>
            <person name="Koizumi Y."/>
            <person name="Ishikawa M."/>
        </authorList>
    </citation>
    <scope>NUCLEOTIDE SEQUENCE</scope>
    <source>
        <strain evidence="2">7C1</strain>
        <strain evidence="1">8C4</strain>
    </source>
</reference>
<sequence>MKKYKGVLFFDLDGTLLNRDSQISLENLWLLEHLAKQNYLSVIASGRSPKEIEEITEQTAISSYVSLNGQYVVIEGEVFADHRIAPELVDEVMTFSQQLGHPVACYTPTEYRVNFIDEATKKLYQLDNAPLPQVDPDFQTTVGVNMLYLFSEKISDDKLLEEKFNEVLTFYRDSPFSIAIVNKNRSKKAGIQELLTHLELTDLMNTYAFGDGNNDISMFEVVKYSVAMGNAGSNVKKAATFVTHDNETNGIHHALQHYGLL</sequence>
<dbReference type="GO" id="GO:0000287">
    <property type="term" value="F:magnesium ion binding"/>
    <property type="evidence" value="ECO:0007669"/>
    <property type="project" value="TreeGrafter"/>
</dbReference>
<dbReference type="NCBIfam" id="TIGR01484">
    <property type="entry name" value="HAD-SF-IIB"/>
    <property type="match status" value="1"/>
</dbReference>
<dbReference type="EMBL" id="BKBO01000016">
    <property type="protein sequence ID" value="GEQ49372.1"/>
    <property type="molecule type" value="Genomic_DNA"/>
</dbReference>
<dbReference type="SFLD" id="SFLDG01140">
    <property type="entry name" value="C2.B:_Phosphomannomutase_and_P"/>
    <property type="match status" value="1"/>
</dbReference>
<dbReference type="Gene3D" id="3.40.50.1000">
    <property type="entry name" value="HAD superfamily/HAD-like"/>
    <property type="match status" value="1"/>
</dbReference>
<dbReference type="PROSITE" id="PS01229">
    <property type="entry name" value="COF_2"/>
    <property type="match status" value="1"/>
</dbReference>
<gene>
    <name evidence="1" type="ORF">TK11N_12240</name>
    <name evidence="2" type="ORF">TK2N_11980</name>
</gene>
<evidence type="ECO:0000313" key="2">
    <source>
        <dbReference type="EMBL" id="GEQ54354.1"/>
    </source>
</evidence>
<dbReference type="GO" id="GO:0016791">
    <property type="term" value="F:phosphatase activity"/>
    <property type="evidence" value="ECO:0007669"/>
    <property type="project" value="TreeGrafter"/>
</dbReference>
<dbReference type="EMBL" id="BKBQ01000016">
    <property type="protein sequence ID" value="GEQ54354.1"/>
    <property type="molecule type" value="Genomic_DNA"/>
</dbReference>
<dbReference type="NCBIfam" id="TIGR00099">
    <property type="entry name" value="Cof-subfamily"/>
    <property type="match status" value="1"/>
</dbReference>
<dbReference type="PANTHER" id="PTHR10000:SF25">
    <property type="entry name" value="PHOSPHATASE YKRA-RELATED"/>
    <property type="match status" value="1"/>
</dbReference>
<keyword evidence="4" id="KW-1185">Reference proteome</keyword>
<dbReference type="InterPro" id="IPR000150">
    <property type="entry name" value="Cof"/>
</dbReference>
<reference evidence="2" key="1">
    <citation type="submission" date="2019-08" db="EMBL/GenBank/DDBJ databases">
        <authorList>
            <person name="Ishikawa M."/>
            <person name="Suzuki T."/>
            <person name="Matsutani M."/>
        </authorList>
    </citation>
    <scope>NUCLEOTIDE SEQUENCE</scope>
    <source>
        <strain evidence="2">7C1</strain>
        <strain evidence="1">8C4</strain>
    </source>
</reference>
<evidence type="ECO:0000313" key="1">
    <source>
        <dbReference type="EMBL" id="GEQ49372.1"/>
    </source>
</evidence>
<organism evidence="2 3">
    <name type="scientific">Tetragenococcus koreensis</name>
    <dbReference type="NCBI Taxonomy" id="290335"/>
    <lineage>
        <taxon>Bacteria</taxon>
        <taxon>Bacillati</taxon>
        <taxon>Bacillota</taxon>
        <taxon>Bacilli</taxon>
        <taxon>Lactobacillales</taxon>
        <taxon>Enterococcaceae</taxon>
        <taxon>Tetragenococcus</taxon>
    </lineage>
</organism>
<dbReference type="Gene3D" id="3.30.1240.10">
    <property type="match status" value="1"/>
</dbReference>
<accession>A0AAN4UBS9</accession>
<dbReference type="AlphaFoldDB" id="A0AAN4UBS9"/>
<dbReference type="RefSeq" id="WP_202583916.1">
    <property type="nucleotide sequence ID" value="NZ_BKBO01000016.1"/>
</dbReference>
<dbReference type="InterPro" id="IPR023214">
    <property type="entry name" value="HAD_sf"/>
</dbReference>
<comment type="caution">
    <text evidence="2">The sequence shown here is derived from an EMBL/GenBank/DDBJ whole genome shotgun (WGS) entry which is preliminary data.</text>
</comment>
<dbReference type="Pfam" id="PF08282">
    <property type="entry name" value="Hydrolase_3"/>
    <property type="match status" value="1"/>
</dbReference>
<dbReference type="InterPro" id="IPR036412">
    <property type="entry name" value="HAD-like_sf"/>
</dbReference>
<evidence type="ECO:0000313" key="4">
    <source>
        <dbReference type="Proteomes" id="UP000886607"/>
    </source>
</evidence>
<dbReference type="GO" id="GO:0005829">
    <property type="term" value="C:cytosol"/>
    <property type="evidence" value="ECO:0007669"/>
    <property type="project" value="TreeGrafter"/>
</dbReference>